<feature type="transmembrane region" description="Helical" evidence="1">
    <location>
        <begin position="9"/>
        <end position="30"/>
    </location>
</feature>
<organism evidence="2 3">
    <name type="scientific">Arcobacter defluvii</name>
    <dbReference type="NCBI Taxonomy" id="873191"/>
    <lineage>
        <taxon>Bacteria</taxon>
        <taxon>Pseudomonadati</taxon>
        <taxon>Campylobacterota</taxon>
        <taxon>Epsilonproteobacteria</taxon>
        <taxon>Campylobacterales</taxon>
        <taxon>Arcobacteraceae</taxon>
        <taxon>Arcobacter</taxon>
    </lineage>
</organism>
<dbReference type="AlphaFoldDB" id="A0AAE7BFD3"/>
<keyword evidence="1" id="KW-0472">Membrane</keyword>
<name>A0AAE7BFD3_9BACT</name>
<dbReference type="RefSeq" id="WP_041654651.1">
    <property type="nucleotide sequence ID" value="NZ_CP053835.1"/>
</dbReference>
<dbReference type="EMBL" id="CP053835">
    <property type="protein sequence ID" value="QKF76784.1"/>
    <property type="molecule type" value="Genomic_DNA"/>
</dbReference>
<evidence type="ECO:0000313" key="2">
    <source>
        <dbReference type="EMBL" id="QKF76784.1"/>
    </source>
</evidence>
<reference evidence="2 3" key="1">
    <citation type="submission" date="2020-05" db="EMBL/GenBank/DDBJ databases">
        <title>Complete genome sequencing of Campylobacter and Arcobacter type strains.</title>
        <authorList>
            <person name="Miller W.G."/>
            <person name="Yee E."/>
        </authorList>
    </citation>
    <scope>NUCLEOTIDE SEQUENCE [LARGE SCALE GENOMIC DNA]</scope>
    <source>
        <strain evidence="2 3">LMG 25694</strain>
    </source>
</reference>
<gene>
    <name evidence="2" type="ORF">ADFLV_0735</name>
</gene>
<protein>
    <submittedName>
        <fullName evidence="2">Uncharacterized protein</fullName>
    </submittedName>
</protein>
<dbReference type="Proteomes" id="UP000503313">
    <property type="component" value="Chromosome"/>
</dbReference>
<keyword evidence="1" id="KW-0812">Transmembrane</keyword>
<proteinExistence type="predicted"/>
<sequence>MSKTRRQSLIVNNFFTLASIVMISVTMILYSKFIVGDKEITKEEVIPLSCEKDIFSTSKVFNQKLLNDSQKALNKGFYKIQGEYIKSKYSKSIIEEFISLDEIDSFYKNSIQVNPKNDINKFLTIDYEIIENDKKDPNKKSKECKICSGSIMTSFKADKTEIFRFYIDFNLYDKDEIKRRIDCTIKAYKNNVKKI</sequence>
<evidence type="ECO:0000256" key="1">
    <source>
        <dbReference type="SAM" id="Phobius"/>
    </source>
</evidence>
<keyword evidence="3" id="KW-1185">Reference proteome</keyword>
<accession>A0AAE7BFD3</accession>
<evidence type="ECO:0000313" key="3">
    <source>
        <dbReference type="Proteomes" id="UP000503313"/>
    </source>
</evidence>
<dbReference type="KEGG" id="adz:ADFLV_0735"/>
<keyword evidence="1" id="KW-1133">Transmembrane helix</keyword>